<dbReference type="Pfam" id="PF00535">
    <property type="entry name" value="Glycos_transf_2"/>
    <property type="match status" value="1"/>
</dbReference>
<dbReference type="PANTHER" id="PTHR22916:SF3">
    <property type="entry name" value="UDP-GLCNAC:BETAGAL BETA-1,3-N-ACETYLGLUCOSAMINYLTRANSFERASE-LIKE PROTEIN 1"/>
    <property type="match status" value="1"/>
</dbReference>
<keyword evidence="3" id="KW-0328">Glycosyltransferase</keyword>
<evidence type="ECO:0000313" key="3">
    <source>
        <dbReference type="EMBL" id="MBB6449892.1"/>
    </source>
</evidence>
<dbReference type="CDD" id="cd00761">
    <property type="entry name" value="Glyco_tranf_GTA_type"/>
    <property type="match status" value="1"/>
</dbReference>
<dbReference type="PANTHER" id="PTHR22916">
    <property type="entry name" value="GLYCOSYLTRANSFERASE"/>
    <property type="match status" value="1"/>
</dbReference>
<name>A0A841PZ82_9BACL</name>
<dbReference type="Gene3D" id="3.90.550.10">
    <property type="entry name" value="Spore Coat Polysaccharide Biosynthesis Protein SpsA, Chain A"/>
    <property type="match status" value="1"/>
</dbReference>
<comment type="caution">
    <text evidence="3">The sequence shown here is derived from an EMBL/GenBank/DDBJ whole genome shotgun (WGS) entry which is preliminary data.</text>
</comment>
<reference evidence="3 4" key="1">
    <citation type="submission" date="2020-08" db="EMBL/GenBank/DDBJ databases">
        <title>Genomic Encyclopedia of Type Strains, Phase IV (KMG-IV): sequencing the most valuable type-strain genomes for metagenomic binning, comparative biology and taxonomic classification.</title>
        <authorList>
            <person name="Goeker M."/>
        </authorList>
    </citation>
    <scope>NUCLEOTIDE SEQUENCE [LARGE SCALE GENOMIC DNA]</scope>
    <source>
        <strain evidence="3 4">DSM 21769</strain>
    </source>
</reference>
<dbReference type="SUPFAM" id="SSF53448">
    <property type="entry name" value="Nucleotide-diphospho-sugar transferases"/>
    <property type="match status" value="1"/>
</dbReference>
<dbReference type="RefSeq" id="WP_184403834.1">
    <property type="nucleotide sequence ID" value="NZ_JACHHJ010000002.1"/>
</dbReference>
<dbReference type="Proteomes" id="UP000568839">
    <property type="component" value="Unassembled WGS sequence"/>
</dbReference>
<evidence type="ECO:0000256" key="1">
    <source>
        <dbReference type="ARBA" id="ARBA00006739"/>
    </source>
</evidence>
<sequence length="257" mass="29578">MAIKEDISSEDEALVSIITPTYNSADFIQETINSVLNQTYQKWELIIVDDCSTDNTLSLIQSYNDARISYYKLKRNSGAAVARNTAIQYSQGDFLAFLDSDDLWEENKLKEQIQFMKENDVGFTFTGYRIIKEDGNSTYNYVKPPSVIAYKDLLKNTAIGCLTVMIDKNKIPDIKMPDVRAGQDTACWLSILKQGHKAYGINQELAYYRNVDNSISSNKFKALKRVWKIYRDLEGLNIFKSSWYFSHYVKNALLKRI</sequence>
<protein>
    <submittedName>
        <fullName evidence="3">Teichuronic acid biosynthesis glycosyltransferase TuaG</fullName>
        <ecNumber evidence="3">2.4.-.-</ecNumber>
    </submittedName>
</protein>
<dbReference type="EMBL" id="JACHHJ010000002">
    <property type="protein sequence ID" value="MBB6449892.1"/>
    <property type="molecule type" value="Genomic_DNA"/>
</dbReference>
<dbReference type="FunFam" id="3.90.550.10:FF:000130">
    <property type="entry name" value="Family 2 glycosyl transferase"/>
    <property type="match status" value="1"/>
</dbReference>
<dbReference type="InterPro" id="IPR001173">
    <property type="entry name" value="Glyco_trans_2-like"/>
</dbReference>
<dbReference type="GO" id="GO:0016758">
    <property type="term" value="F:hexosyltransferase activity"/>
    <property type="evidence" value="ECO:0007669"/>
    <property type="project" value="UniProtKB-ARBA"/>
</dbReference>
<evidence type="ECO:0000259" key="2">
    <source>
        <dbReference type="Pfam" id="PF00535"/>
    </source>
</evidence>
<feature type="domain" description="Glycosyltransferase 2-like" evidence="2">
    <location>
        <begin position="16"/>
        <end position="140"/>
    </location>
</feature>
<dbReference type="AlphaFoldDB" id="A0A841PZ82"/>
<keyword evidence="3" id="KW-0808">Transferase</keyword>
<proteinExistence type="inferred from homology"/>
<evidence type="ECO:0000313" key="4">
    <source>
        <dbReference type="Proteomes" id="UP000568839"/>
    </source>
</evidence>
<gene>
    <name evidence="3" type="ORF">HNR44_001870</name>
</gene>
<keyword evidence="4" id="KW-1185">Reference proteome</keyword>
<dbReference type="EC" id="2.4.-.-" evidence="3"/>
<dbReference type="InterPro" id="IPR029044">
    <property type="entry name" value="Nucleotide-diphossugar_trans"/>
</dbReference>
<comment type="similarity">
    <text evidence="1">Belongs to the glycosyltransferase 2 family.</text>
</comment>
<organism evidence="3 4">
    <name type="scientific">Geomicrobium halophilum</name>
    <dbReference type="NCBI Taxonomy" id="549000"/>
    <lineage>
        <taxon>Bacteria</taxon>
        <taxon>Bacillati</taxon>
        <taxon>Bacillota</taxon>
        <taxon>Bacilli</taxon>
        <taxon>Bacillales</taxon>
        <taxon>Geomicrobium</taxon>
    </lineage>
</organism>
<accession>A0A841PZ82</accession>